<dbReference type="Pfam" id="PF23559">
    <property type="entry name" value="WHD_DRP"/>
    <property type="match status" value="1"/>
</dbReference>
<reference evidence="12" key="2">
    <citation type="submission" date="2025-08" db="UniProtKB">
        <authorList>
            <consortium name="RefSeq"/>
        </authorList>
    </citation>
    <scope>IDENTIFICATION</scope>
    <source>
        <tissue evidence="12">Leaves</tissue>
    </source>
</reference>
<dbReference type="InterPro" id="IPR050905">
    <property type="entry name" value="Plant_NBS-LRR"/>
</dbReference>
<evidence type="ECO:0000256" key="2">
    <source>
        <dbReference type="ARBA" id="ARBA00022614"/>
    </source>
</evidence>
<proteinExistence type="inferred from homology"/>
<dbReference type="Gene3D" id="3.40.50.300">
    <property type="entry name" value="P-loop containing nucleotide triphosphate hydrolases"/>
    <property type="match status" value="1"/>
</dbReference>
<dbReference type="Pfam" id="PF23598">
    <property type="entry name" value="LRR_14"/>
    <property type="match status" value="1"/>
</dbReference>
<dbReference type="InterPro" id="IPR036388">
    <property type="entry name" value="WH-like_DNA-bd_sf"/>
</dbReference>
<evidence type="ECO:0000259" key="8">
    <source>
        <dbReference type="Pfam" id="PF00931"/>
    </source>
</evidence>
<dbReference type="GeneID" id="113691453"/>
<dbReference type="RefSeq" id="XP_027065389.2">
    <property type="nucleotide sequence ID" value="XM_027209588.2"/>
</dbReference>
<dbReference type="InterPro" id="IPR042197">
    <property type="entry name" value="Apaf_helical"/>
</dbReference>
<dbReference type="GO" id="GO:0043531">
    <property type="term" value="F:ADP binding"/>
    <property type="evidence" value="ECO:0007669"/>
    <property type="project" value="InterPro"/>
</dbReference>
<dbReference type="OrthoDB" id="664960at2759"/>
<keyword evidence="3" id="KW-0677">Repeat</keyword>
<dbReference type="InterPro" id="IPR027417">
    <property type="entry name" value="P-loop_NTPase"/>
</dbReference>
<keyword evidence="4" id="KW-0547">Nucleotide-binding</keyword>
<dbReference type="Gene3D" id="1.10.8.430">
    <property type="entry name" value="Helical domain of apoptotic protease-activating factors"/>
    <property type="match status" value="1"/>
</dbReference>
<evidence type="ECO:0000256" key="7">
    <source>
        <dbReference type="SAM" id="Coils"/>
    </source>
</evidence>
<dbReference type="SUPFAM" id="SSF52058">
    <property type="entry name" value="L domain-like"/>
    <property type="match status" value="1"/>
</dbReference>
<dbReference type="InterPro" id="IPR003591">
    <property type="entry name" value="Leu-rich_rpt_typical-subtyp"/>
</dbReference>
<evidence type="ECO:0000256" key="4">
    <source>
        <dbReference type="ARBA" id="ARBA00022741"/>
    </source>
</evidence>
<feature type="domain" description="NB-ARC" evidence="8">
    <location>
        <begin position="155"/>
        <end position="318"/>
    </location>
</feature>
<feature type="coiled-coil region" evidence="7">
    <location>
        <begin position="32"/>
        <end position="59"/>
    </location>
</feature>
<dbReference type="GO" id="GO:0005524">
    <property type="term" value="F:ATP binding"/>
    <property type="evidence" value="ECO:0007669"/>
    <property type="project" value="UniProtKB-KW"/>
</dbReference>
<keyword evidence="7" id="KW-0175">Coiled coil</keyword>
<dbReference type="PANTHER" id="PTHR33463:SF204">
    <property type="entry name" value="NB-ARC DOMAIN-CONTAINING PROTEIN"/>
    <property type="match status" value="1"/>
</dbReference>
<evidence type="ECO:0000256" key="6">
    <source>
        <dbReference type="ARBA" id="ARBA00022840"/>
    </source>
</evidence>
<evidence type="ECO:0000256" key="5">
    <source>
        <dbReference type="ARBA" id="ARBA00022821"/>
    </source>
</evidence>
<evidence type="ECO:0000256" key="3">
    <source>
        <dbReference type="ARBA" id="ARBA00022737"/>
    </source>
</evidence>
<feature type="domain" description="Disease resistance protein winged helix" evidence="9">
    <location>
        <begin position="404"/>
        <end position="469"/>
    </location>
</feature>
<evidence type="ECO:0000313" key="12">
    <source>
        <dbReference type="RefSeq" id="XP_027065389.2"/>
    </source>
</evidence>
<gene>
    <name evidence="12" type="primary">LOC113691453</name>
</gene>
<dbReference type="InterPro" id="IPR002182">
    <property type="entry name" value="NB-ARC"/>
</dbReference>
<dbReference type="Proteomes" id="UP001652660">
    <property type="component" value="Chromosome 6c"/>
</dbReference>
<dbReference type="InterPro" id="IPR055414">
    <property type="entry name" value="LRR_R13L4/SHOC2-like"/>
</dbReference>
<dbReference type="PANTHER" id="PTHR33463">
    <property type="entry name" value="NB-ARC DOMAIN-CONTAINING PROTEIN-RELATED"/>
    <property type="match status" value="1"/>
</dbReference>
<dbReference type="PRINTS" id="PR00364">
    <property type="entry name" value="DISEASERSIST"/>
</dbReference>
<evidence type="ECO:0000256" key="1">
    <source>
        <dbReference type="ARBA" id="ARBA00008894"/>
    </source>
</evidence>
<name>A0A6P6SHS7_COFAR</name>
<dbReference type="Pfam" id="PF00931">
    <property type="entry name" value="NB-ARC"/>
    <property type="match status" value="1"/>
</dbReference>
<evidence type="ECO:0000313" key="11">
    <source>
        <dbReference type="Proteomes" id="UP001652660"/>
    </source>
</evidence>
<dbReference type="Gene3D" id="3.80.10.10">
    <property type="entry name" value="Ribonuclease Inhibitor"/>
    <property type="match status" value="2"/>
</dbReference>
<sequence>MDVVSPLVNLLTTIVNYIFPRVDNVVNLDQSIHSLEGALVELTEARDDLKKQVDRAELLGLTCTNQVKGWLVRVESVETEVRSITQDVENGRSNGCCGKNYCSRYKFSGKVLRILSAINDLKGKAILDVNLADGLLLVPVVEIPTRPAIGIELMLKSVQELLKEVNTGIIGIYGIGGIGKTTLLKSINNGFLTLEHDFDVVIWAVVSKELVVEKIQQAIGVRLGLSWDENQFQELRTSRIYSVMRRRKFLLLLDDVWEGLDFEKIGVPLPSRENGCKVIFTTRSMDVCSDMDANCKLKVEFLNERQSWQLFHEKVGRQMMDSTVISAYADTIVRKCGGLPLALVTIGRAMANKQTEEEWKYAIEVLNKSPSELRGMEDVFTLLKFSYDNLENDILRLCFLYCSLFPEDYPIEKEQIIEYWAGEGFLGSAGDDVHTIGHAIIGSLKVACFLENGEEETQVKMHDVVRSFALWVASGGGKNGAKILMQASSGLTEAPAAENWEAAQRISLLDNEITEISGTPVCPHLSTLLLQWNSDLNKISENFFQYMPNLKVLDLSLTSLREIPKNIGNLAELQHLDLSGTKISTLPRELGGLAKLRLLDLQRNRYLKSIPHTAITGLSRLKVLNFYYSFGDWELQGLDDDDQARLSDLESLQHLTSLGITLANLYALERLSGSRTLRRCVKYLYIRECEGFYNLQLSHSTGDGERLRRLSINNCPDFKYLAIIDGAENNWLPNLEVLAMHGLPSLISVWRNPMSKGCLRNLRSVNIWYCDKLKNVSWILKLPKLEMIYLFYCREMEEIISGDQVEDEDYLNAFPRLRIMSIRKLPKLKSISQENMSFPSLKKIAVIDCPKLNKLPLKAHNVAELPTIYCYKEWWDALEWDDADTKSTFLPHFTSA</sequence>
<accession>A0A6P6SHS7</accession>
<evidence type="ECO:0000259" key="9">
    <source>
        <dbReference type="Pfam" id="PF23559"/>
    </source>
</evidence>
<dbReference type="InterPro" id="IPR032675">
    <property type="entry name" value="LRR_dom_sf"/>
</dbReference>
<keyword evidence="6" id="KW-0067">ATP-binding</keyword>
<dbReference type="SMART" id="SM00369">
    <property type="entry name" value="LRR_TYP"/>
    <property type="match status" value="3"/>
</dbReference>
<dbReference type="SUPFAM" id="SSF52540">
    <property type="entry name" value="P-loop containing nucleoside triphosphate hydrolases"/>
    <property type="match status" value="1"/>
</dbReference>
<reference evidence="11" key="1">
    <citation type="journal article" date="2025" name="Foods">
        <title>Unveiling the Microbial Signatures of Arabica Coffee Cherries: Insights into Ripeness Specific Diversity, Functional Traits, and Implications for Quality and Safety.</title>
        <authorList>
            <consortium name="RefSeq"/>
            <person name="Tenea G.N."/>
            <person name="Cifuentes V."/>
            <person name="Reyes P."/>
            <person name="Cevallos-Vallejos M."/>
        </authorList>
    </citation>
    <scope>NUCLEOTIDE SEQUENCE [LARGE SCALE GENOMIC DNA]</scope>
</reference>
<dbReference type="Gene3D" id="1.10.10.10">
    <property type="entry name" value="Winged helix-like DNA-binding domain superfamily/Winged helix DNA-binding domain"/>
    <property type="match status" value="1"/>
</dbReference>
<evidence type="ECO:0000259" key="10">
    <source>
        <dbReference type="Pfam" id="PF23598"/>
    </source>
</evidence>
<dbReference type="GO" id="GO:0051607">
    <property type="term" value="P:defense response to virus"/>
    <property type="evidence" value="ECO:0007669"/>
    <property type="project" value="UniProtKB-ARBA"/>
</dbReference>
<keyword evidence="11" id="KW-1185">Reference proteome</keyword>
<keyword evidence="5" id="KW-0611">Plant defense</keyword>
<organism evidence="11 12">
    <name type="scientific">Coffea arabica</name>
    <name type="common">Arabian coffee</name>
    <dbReference type="NCBI Taxonomy" id="13443"/>
    <lineage>
        <taxon>Eukaryota</taxon>
        <taxon>Viridiplantae</taxon>
        <taxon>Streptophyta</taxon>
        <taxon>Embryophyta</taxon>
        <taxon>Tracheophyta</taxon>
        <taxon>Spermatophyta</taxon>
        <taxon>Magnoliopsida</taxon>
        <taxon>eudicotyledons</taxon>
        <taxon>Gunneridae</taxon>
        <taxon>Pentapetalae</taxon>
        <taxon>asterids</taxon>
        <taxon>lamiids</taxon>
        <taxon>Gentianales</taxon>
        <taxon>Rubiaceae</taxon>
        <taxon>Ixoroideae</taxon>
        <taxon>Gardenieae complex</taxon>
        <taxon>Bertiereae - Coffeeae clade</taxon>
        <taxon>Coffeeae</taxon>
        <taxon>Coffea</taxon>
    </lineage>
</organism>
<dbReference type="AlphaFoldDB" id="A0A6P6SHS7"/>
<keyword evidence="2" id="KW-0433">Leucine-rich repeat</keyword>
<feature type="domain" description="Disease resistance R13L4/SHOC-2-like LRR" evidence="10">
    <location>
        <begin position="548"/>
        <end position="845"/>
    </location>
</feature>
<dbReference type="InterPro" id="IPR058922">
    <property type="entry name" value="WHD_DRP"/>
</dbReference>
<comment type="similarity">
    <text evidence="1">Belongs to the disease resistance NB-LRR family.</text>
</comment>
<protein>
    <submittedName>
        <fullName evidence="12">Disease resistance protein RPS2 isoform X1</fullName>
    </submittedName>
</protein>